<dbReference type="Proteomes" id="UP000183954">
    <property type="component" value="Unassembled WGS sequence"/>
</dbReference>
<gene>
    <name evidence="2" type="ORF">SAMN02746098_00347</name>
</gene>
<protein>
    <recommendedName>
        <fullName evidence="4">DUF2933 domain-containing protein</fullName>
    </recommendedName>
</protein>
<dbReference type="RefSeq" id="WP_073027369.1">
    <property type="nucleotide sequence ID" value="NZ_FQXJ01000003.1"/>
</dbReference>
<keyword evidence="3" id="KW-1185">Reference proteome</keyword>
<evidence type="ECO:0000313" key="3">
    <source>
        <dbReference type="Proteomes" id="UP000183954"/>
    </source>
</evidence>
<feature type="compositionally biased region" description="Basic and acidic residues" evidence="1">
    <location>
        <begin position="38"/>
        <end position="52"/>
    </location>
</feature>
<feature type="region of interest" description="Disordered" evidence="1">
    <location>
        <begin position="32"/>
        <end position="64"/>
    </location>
</feature>
<proteinExistence type="predicted"/>
<evidence type="ECO:0000256" key="1">
    <source>
        <dbReference type="SAM" id="MobiDB-lite"/>
    </source>
</evidence>
<organism evidence="2 3">
    <name type="scientific">Desulfosporosinus lacus DSM 15449</name>
    <dbReference type="NCBI Taxonomy" id="1121420"/>
    <lineage>
        <taxon>Bacteria</taxon>
        <taxon>Bacillati</taxon>
        <taxon>Bacillota</taxon>
        <taxon>Clostridia</taxon>
        <taxon>Eubacteriales</taxon>
        <taxon>Desulfitobacteriaceae</taxon>
        <taxon>Desulfosporosinus</taxon>
    </lineage>
</organism>
<name>A0A1M5QSX1_9FIRM</name>
<dbReference type="STRING" id="1121420.SAMN02746098_00347"/>
<accession>A0A1M5QSX1</accession>
<dbReference type="AlphaFoldDB" id="A0A1M5QSX1"/>
<sequence length="64" mass="6995">MWQFISQNWWIFLFIAIMLFMHRPGGAGCCGGGKKHGNGHDSPEKDLQDKSSGDAGCCGGHKSR</sequence>
<reference evidence="3" key="1">
    <citation type="submission" date="2016-11" db="EMBL/GenBank/DDBJ databases">
        <authorList>
            <person name="Varghese N."/>
            <person name="Submissions S."/>
        </authorList>
    </citation>
    <scope>NUCLEOTIDE SEQUENCE [LARGE SCALE GENOMIC DNA]</scope>
    <source>
        <strain evidence="3">DSM 15449</strain>
    </source>
</reference>
<evidence type="ECO:0008006" key="4">
    <source>
        <dbReference type="Google" id="ProtNLM"/>
    </source>
</evidence>
<dbReference type="EMBL" id="FQXJ01000003">
    <property type="protein sequence ID" value="SHH16809.1"/>
    <property type="molecule type" value="Genomic_DNA"/>
</dbReference>
<evidence type="ECO:0000313" key="2">
    <source>
        <dbReference type="EMBL" id="SHH16809.1"/>
    </source>
</evidence>